<evidence type="ECO:0000256" key="7">
    <source>
        <dbReference type="SAM" id="SignalP"/>
    </source>
</evidence>
<reference evidence="10" key="1">
    <citation type="journal article" date="2019" name="Int. J. Syst. Evol. Microbiol.">
        <title>The Global Catalogue of Microorganisms (GCM) 10K type strain sequencing project: providing services to taxonomists for standard genome sequencing and annotation.</title>
        <authorList>
            <consortium name="The Broad Institute Genomics Platform"/>
            <consortium name="The Broad Institute Genome Sequencing Center for Infectious Disease"/>
            <person name="Wu L."/>
            <person name="Ma J."/>
        </authorList>
    </citation>
    <scope>NUCLEOTIDE SEQUENCE [LARGE SCALE GENOMIC DNA]</scope>
    <source>
        <strain evidence="10">NBRC 106348</strain>
    </source>
</reference>
<feature type="signal peptide" evidence="7">
    <location>
        <begin position="1"/>
        <end position="30"/>
    </location>
</feature>
<comment type="caution">
    <text evidence="9">The sequence shown here is derived from an EMBL/GenBank/DDBJ whole genome shotgun (WGS) entry which is preliminary data.</text>
</comment>
<name>A0ABQ6I1F9_9MICO</name>
<keyword evidence="2" id="KW-0964">Secreted</keyword>
<evidence type="ECO:0000256" key="3">
    <source>
        <dbReference type="ARBA" id="ARBA00022729"/>
    </source>
</evidence>
<keyword evidence="1" id="KW-0134">Cell wall</keyword>
<evidence type="ECO:0000256" key="5">
    <source>
        <dbReference type="SAM" id="MobiDB-lite"/>
    </source>
</evidence>
<feature type="domain" description="Gram-positive cocci surface proteins LPxTG" evidence="8">
    <location>
        <begin position="241"/>
        <end position="278"/>
    </location>
</feature>
<gene>
    <name evidence="9" type="ORF">GCM10025864_23550</name>
</gene>
<organism evidence="9 10">
    <name type="scientific">Luteimicrobium album</name>
    <dbReference type="NCBI Taxonomy" id="1054550"/>
    <lineage>
        <taxon>Bacteria</taxon>
        <taxon>Bacillati</taxon>
        <taxon>Actinomycetota</taxon>
        <taxon>Actinomycetes</taxon>
        <taxon>Micrococcales</taxon>
        <taxon>Luteimicrobium</taxon>
    </lineage>
</organism>
<feature type="transmembrane region" description="Helical" evidence="6">
    <location>
        <begin position="248"/>
        <end position="268"/>
    </location>
</feature>
<keyword evidence="6" id="KW-0472">Membrane</keyword>
<keyword evidence="6" id="KW-0812">Transmembrane</keyword>
<keyword evidence="6" id="KW-1133">Transmembrane helix</keyword>
<evidence type="ECO:0000256" key="1">
    <source>
        <dbReference type="ARBA" id="ARBA00022512"/>
    </source>
</evidence>
<feature type="region of interest" description="Disordered" evidence="5">
    <location>
        <begin position="27"/>
        <end position="57"/>
    </location>
</feature>
<proteinExistence type="predicted"/>
<evidence type="ECO:0000259" key="8">
    <source>
        <dbReference type="PROSITE" id="PS50847"/>
    </source>
</evidence>
<dbReference type="NCBIfam" id="TIGR01167">
    <property type="entry name" value="LPXTG_anchor"/>
    <property type="match status" value="1"/>
</dbReference>
<sequence length="278" mass="28166">MVSARTWRRGAVTAALALPLALAGASAASADPGSSPTTGDDGYGATPESSVGLSVKSPECDGNVPYLRYAVDVSKDPSAKSVDLTWTSLDGTHSETQKNLPVSGKVLWLGAKEAGGKPTAWPGWVFKHGTWEEGGPYTWVRPDVKVTFTVHDDDYTNTATTAKATISDGVYRPHVAAAVPASLVLPAVNVVSGVVSYPQATKACANPAQTKVLPTGGTSSPAGGSGSTPAETTVVKSSGGLAQTGANVLPFAGAAAALLLIGGGLVLTGRRRRNKAAL</sequence>
<evidence type="ECO:0000313" key="10">
    <source>
        <dbReference type="Proteomes" id="UP001157091"/>
    </source>
</evidence>
<evidence type="ECO:0000256" key="6">
    <source>
        <dbReference type="SAM" id="Phobius"/>
    </source>
</evidence>
<keyword evidence="3 7" id="KW-0732">Signal</keyword>
<evidence type="ECO:0000313" key="9">
    <source>
        <dbReference type="EMBL" id="GMA24596.1"/>
    </source>
</evidence>
<evidence type="ECO:0000256" key="2">
    <source>
        <dbReference type="ARBA" id="ARBA00022525"/>
    </source>
</evidence>
<dbReference type="RefSeq" id="WP_284293355.1">
    <property type="nucleotide sequence ID" value="NZ_BSUK01000001.1"/>
</dbReference>
<feature type="chain" id="PRO_5046030194" description="Gram-positive cocci surface proteins LPxTG domain-containing protein" evidence="7">
    <location>
        <begin position="31"/>
        <end position="278"/>
    </location>
</feature>
<dbReference type="InterPro" id="IPR019931">
    <property type="entry name" value="LPXTG_anchor"/>
</dbReference>
<accession>A0ABQ6I1F9</accession>
<feature type="region of interest" description="Disordered" evidence="5">
    <location>
        <begin position="212"/>
        <end position="233"/>
    </location>
</feature>
<feature type="compositionally biased region" description="Low complexity" evidence="5">
    <location>
        <begin position="27"/>
        <end position="38"/>
    </location>
</feature>
<keyword evidence="10" id="KW-1185">Reference proteome</keyword>
<dbReference type="EMBL" id="BSUK01000001">
    <property type="protein sequence ID" value="GMA24596.1"/>
    <property type="molecule type" value="Genomic_DNA"/>
</dbReference>
<dbReference type="PROSITE" id="PS50847">
    <property type="entry name" value="GRAM_POS_ANCHORING"/>
    <property type="match status" value="1"/>
</dbReference>
<keyword evidence="4" id="KW-0572">Peptidoglycan-anchor</keyword>
<evidence type="ECO:0000256" key="4">
    <source>
        <dbReference type="ARBA" id="ARBA00023088"/>
    </source>
</evidence>
<protein>
    <recommendedName>
        <fullName evidence="8">Gram-positive cocci surface proteins LPxTG domain-containing protein</fullName>
    </recommendedName>
</protein>
<dbReference type="Proteomes" id="UP001157091">
    <property type="component" value="Unassembled WGS sequence"/>
</dbReference>
<feature type="compositionally biased region" description="Low complexity" evidence="5">
    <location>
        <begin position="214"/>
        <end position="230"/>
    </location>
</feature>